<reference evidence="1" key="1">
    <citation type="submission" date="2020-11" db="EMBL/GenBank/DDBJ databases">
        <authorList>
            <person name="Tran Van P."/>
        </authorList>
    </citation>
    <scope>NUCLEOTIDE SEQUENCE</scope>
</reference>
<proteinExistence type="predicted"/>
<protein>
    <submittedName>
        <fullName evidence="1">Uncharacterized protein</fullName>
    </submittedName>
</protein>
<evidence type="ECO:0000313" key="1">
    <source>
        <dbReference type="EMBL" id="CAD7393940.1"/>
    </source>
</evidence>
<dbReference type="EMBL" id="OC316837">
    <property type="protein sequence ID" value="CAD7393940.1"/>
    <property type="molecule type" value="Genomic_DNA"/>
</dbReference>
<gene>
    <name evidence="1" type="ORF">TCEB3V08_LOCUS1892</name>
</gene>
<sequence length="244" mass="27974">MHFYYEMELYFYQWWNEIFIFRGPREGRGKEGHDRRETRLLLRCPPPRPQFTLRLCSYFRREHKVNTFSPEHVRIIKSTNTVTPWKSNTNINSGVQAQSYIIRKCCPLSQQLDITLENCVDLKKQPSQYSKDLESKPNASLLENSSNPWWIPEDTMVLSSLTLEPISDFFSSQIFLKGIAAGDWKPCGLSSTKIIVEGFDLLDNGSLVLDVEDSSGEKTKNLVYPPSSFCSDSVYLGIEPASVA</sequence>
<dbReference type="AlphaFoldDB" id="A0A7R9CEK9"/>
<organism evidence="1">
    <name type="scientific">Timema cristinae</name>
    <name type="common">Walking stick</name>
    <dbReference type="NCBI Taxonomy" id="61476"/>
    <lineage>
        <taxon>Eukaryota</taxon>
        <taxon>Metazoa</taxon>
        <taxon>Ecdysozoa</taxon>
        <taxon>Arthropoda</taxon>
        <taxon>Hexapoda</taxon>
        <taxon>Insecta</taxon>
        <taxon>Pterygota</taxon>
        <taxon>Neoptera</taxon>
        <taxon>Polyneoptera</taxon>
        <taxon>Phasmatodea</taxon>
        <taxon>Timematodea</taxon>
        <taxon>Timematoidea</taxon>
        <taxon>Timematidae</taxon>
        <taxon>Timema</taxon>
    </lineage>
</organism>
<accession>A0A7R9CEK9</accession>
<name>A0A7R9CEK9_TIMCR</name>